<evidence type="ECO:0000313" key="2">
    <source>
        <dbReference type="Proteomes" id="UP001177670"/>
    </source>
</evidence>
<gene>
    <name evidence="1" type="ORF">K0M31_005980</name>
</gene>
<dbReference type="Proteomes" id="UP001177670">
    <property type="component" value="Unassembled WGS sequence"/>
</dbReference>
<comment type="caution">
    <text evidence="1">The sequence shown here is derived from an EMBL/GenBank/DDBJ whole genome shotgun (WGS) entry which is preliminary data.</text>
</comment>
<evidence type="ECO:0000313" key="1">
    <source>
        <dbReference type="EMBL" id="KAK1124606.1"/>
    </source>
</evidence>
<name>A0AA40FTA7_9HYME</name>
<sequence length="79" mass="8981">MSTPAFGKFAKRSSKWAARFRTLKRPMVRLSSSQKRLDRLGSIVSSLCLRTPFVLLFQFSVGVTPFVVEDEMVVTVREV</sequence>
<dbReference type="AlphaFoldDB" id="A0AA40FTA7"/>
<organism evidence="1 2">
    <name type="scientific">Melipona bicolor</name>
    <dbReference type="NCBI Taxonomy" id="60889"/>
    <lineage>
        <taxon>Eukaryota</taxon>
        <taxon>Metazoa</taxon>
        <taxon>Ecdysozoa</taxon>
        <taxon>Arthropoda</taxon>
        <taxon>Hexapoda</taxon>
        <taxon>Insecta</taxon>
        <taxon>Pterygota</taxon>
        <taxon>Neoptera</taxon>
        <taxon>Endopterygota</taxon>
        <taxon>Hymenoptera</taxon>
        <taxon>Apocrita</taxon>
        <taxon>Aculeata</taxon>
        <taxon>Apoidea</taxon>
        <taxon>Anthophila</taxon>
        <taxon>Apidae</taxon>
        <taxon>Melipona</taxon>
    </lineage>
</organism>
<reference evidence="1" key="1">
    <citation type="submission" date="2021-10" db="EMBL/GenBank/DDBJ databases">
        <title>Melipona bicolor Genome sequencing and assembly.</title>
        <authorList>
            <person name="Araujo N.S."/>
            <person name="Arias M.C."/>
        </authorList>
    </citation>
    <scope>NUCLEOTIDE SEQUENCE</scope>
    <source>
        <strain evidence="1">USP_2M_L1-L4_2017</strain>
        <tissue evidence="1">Whole body</tissue>
    </source>
</reference>
<protein>
    <submittedName>
        <fullName evidence="1">Uncharacterized protein</fullName>
    </submittedName>
</protein>
<proteinExistence type="predicted"/>
<dbReference type="EMBL" id="JAHYIQ010000017">
    <property type="protein sequence ID" value="KAK1124606.1"/>
    <property type="molecule type" value="Genomic_DNA"/>
</dbReference>
<keyword evidence="2" id="KW-1185">Reference proteome</keyword>
<accession>A0AA40FTA7</accession>